<dbReference type="EMBL" id="JACGCM010000724">
    <property type="protein sequence ID" value="KAF6167477.1"/>
    <property type="molecule type" value="Genomic_DNA"/>
</dbReference>
<organism evidence="2 3">
    <name type="scientific">Kingdonia uniflora</name>
    <dbReference type="NCBI Taxonomy" id="39325"/>
    <lineage>
        <taxon>Eukaryota</taxon>
        <taxon>Viridiplantae</taxon>
        <taxon>Streptophyta</taxon>
        <taxon>Embryophyta</taxon>
        <taxon>Tracheophyta</taxon>
        <taxon>Spermatophyta</taxon>
        <taxon>Magnoliopsida</taxon>
        <taxon>Ranunculales</taxon>
        <taxon>Circaeasteraceae</taxon>
        <taxon>Kingdonia</taxon>
    </lineage>
</organism>
<name>A0A7J7NJX1_9MAGN</name>
<dbReference type="PANTHER" id="PTHR31286">
    <property type="entry name" value="GLYCINE-RICH CELL WALL STRUCTURAL PROTEIN 1.8-LIKE"/>
    <property type="match status" value="1"/>
</dbReference>
<evidence type="ECO:0000313" key="2">
    <source>
        <dbReference type="EMBL" id="KAF6167477.1"/>
    </source>
</evidence>
<dbReference type="OrthoDB" id="1924068at2759"/>
<evidence type="ECO:0000256" key="1">
    <source>
        <dbReference type="SAM" id="MobiDB-lite"/>
    </source>
</evidence>
<proteinExistence type="predicted"/>
<accession>A0A7J7NJX1</accession>
<feature type="compositionally biased region" description="Basic residues" evidence="1">
    <location>
        <begin position="202"/>
        <end position="212"/>
    </location>
</feature>
<feature type="compositionally biased region" description="Basic and acidic residues" evidence="1">
    <location>
        <begin position="213"/>
        <end position="232"/>
    </location>
</feature>
<comment type="caution">
    <text evidence="2">The sequence shown here is derived from an EMBL/GenBank/DDBJ whole genome shotgun (WGS) entry which is preliminary data.</text>
</comment>
<evidence type="ECO:0000313" key="3">
    <source>
        <dbReference type="Proteomes" id="UP000541444"/>
    </source>
</evidence>
<protein>
    <submittedName>
        <fullName evidence="2">Uncharacterized protein</fullName>
    </submittedName>
</protein>
<feature type="compositionally biased region" description="Basic and acidic residues" evidence="1">
    <location>
        <begin position="192"/>
        <end position="201"/>
    </location>
</feature>
<keyword evidence="3" id="KW-1185">Reference proteome</keyword>
<feature type="region of interest" description="Disordered" evidence="1">
    <location>
        <begin position="192"/>
        <end position="232"/>
    </location>
</feature>
<reference evidence="2 3" key="1">
    <citation type="journal article" date="2020" name="IScience">
        <title>Genome Sequencing of the Endangered Kingdonia uniflora (Circaeasteraceae, Ranunculales) Reveals Potential Mechanisms of Evolutionary Specialization.</title>
        <authorList>
            <person name="Sun Y."/>
            <person name="Deng T."/>
            <person name="Zhang A."/>
            <person name="Moore M.J."/>
            <person name="Landis J.B."/>
            <person name="Lin N."/>
            <person name="Zhang H."/>
            <person name="Zhang X."/>
            <person name="Huang J."/>
            <person name="Zhang X."/>
            <person name="Sun H."/>
            <person name="Wang H."/>
        </authorList>
    </citation>
    <scope>NUCLEOTIDE SEQUENCE [LARGE SCALE GENOMIC DNA]</scope>
    <source>
        <strain evidence="2">TB1705</strain>
        <tissue evidence="2">Leaf</tissue>
    </source>
</reference>
<dbReference type="Proteomes" id="UP000541444">
    <property type="component" value="Unassembled WGS sequence"/>
</dbReference>
<dbReference type="InterPro" id="IPR040256">
    <property type="entry name" value="At4g02000-like"/>
</dbReference>
<dbReference type="AlphaFoldDB" id="A0A7J7NJX1"/>
<sequence>MDLWEMEVASEIKVLYKEKNPTFADLLKHNLIYLSILPTPMMRGDFPSIRIPEAGFFRGVKRYKFSLIGRLDLLKIKQVVRSEALRKWNLSGLRTEYWEEDVLMSTARTVGNPVQVDNNTLSRNTGFYSSVLVDEDFSKPIPGKIMIEREGFEFFQEIQLGRTPKIFSHCKVVGHLFSDYRDVVKEIVQEKMIQKEADKEPKKKRRNRKKPNKKDQVEQAKATEGHQMEDRL</sequence>
<gene>
    <name evidence="2" type="ORF">GIB67_031678</name>
</gene>
<dbReference type="PANTHER" id="PTHR31286:SF60">
    <property type="entry name" value="PROTEIN, PUTATIVE-RELATED"/>
    <property type="match status" value="1"/>
</dbReference>